<dbReference type="RefSeq" id="WP_290214100.1">
    <property type="nucleotide sequence ID" value="NZ_JASDCQ010000001.1"/>
</dbReference>
<dbReference type="Proteomes" id="UP001225873">
    <property type="component" value="Unassembled WGS sequence"/>
</dbReference>
<keyword evidence="3" id="KW-1185">Reference proteome</keyword>
<dbReference type="EMBL" id="JASDCQ010000001">
    <property type="protein sequence ID" value="MDN3425799.1"/>
    <property type="molecule type" value="Genomic_DNA"/>
</dbReference>
<gene>
    <name evidence="2" type="ORF">QMA01_00730</name>
</gene>
<feature type="domain" description="Glycosyl transferase family 1" evidence="1">
    <location>
        <begin position="209"/>
        <end position="361"/>
    </location>
</feature>
<dbReference type="GO" id="GO:0016757">
    <property type="term" value="F:glycosyltransferase activity"/>
    <property type="evidence" value="ECO:0007669"/>
    <property type="project" value="UniProtKB-KW"/>
</dbReference>
<dbReference type="PANTHER" id="PTHR12526:SF630">
    <property type="entry name" value="GLYCOSYLTRANSFERASE"/>
    <property type="match status" value="1"/>
</dbReference>
<dbReference type="SUPFAM" id="SSF53756">
    <property type="entry name" value="UDP-Glycosyltransferase/glycogen phosphorylase"/>
    <property type="match status" value="1"/>
</dbReference>
<comment type="caution">
    <text evidence="2">The sequence shown here is derived from an EMBL/GenBank/DDBJ whole genome shotgun (WGS) entry which is preliminary data.</text>
</comment>
<protein>
    <submittedName>
        <fullName evidence="2">Glycosyltransferase</fullName>
        <ecNumber evidence="2">2.4.-.-</ecNumber>
    </submittedName>
</protein>
<dbReference type="EC" id="2.4.-.-" evidence="2"/>
<dbReference type="InterPro" id="IPR001296">
    <property type="entry name" value="Glyco_trans_1"/>
</dbReference>
<reference evidence="2 3" key="1">
    <citation type="submission" date="2023-03" db="EMBL/GenBank/DDBJ databases">
        <authorList>
            <person name="Uniacke-Lowe S."/>
            <person name="Ross P."/>
            <person name="Hill C."/>
        </authorList>
    </citation>
    <scope>NUCLEOTIDE SEQUENCE [LARGE SCALE GENOMIC DNA]</scope>
    <source>
        <strain evidence="2 3">APC 4016</strain>
    </source>
</reference>
<evidence type="ECO:0000259" key="1">
    <source>
        <dbReference type="Pfam" id="PF00534"/>
    </source>
</evidence>
<evidence type="ECO:0000313" key="2">
    <source>
        <dbReference type="EMBL" id="MDN3425799.1"/>
    </source>
</evidence>
<dbReference type="PANTHER" id="PTHR12526">
    <property type="entry name" value="GLYCOSYLTRANSFERASE"/>
    <property type="match status" value="1"/>
</dbReference>
<name>A0ABT7ZF99_9BACL</name>
<dbReference type="Pfam" id="PF00534">
    <property type="entry name" value="Glycos_transf_1"/>
    <property type="match status" value="1"/>
</dbReference>
<organism evidence="2 3">
    <name type="scientific">Planococcus notacanthi</name>
    <dbReference type="NCBI Taxonomy" id="3035188"/>
    <lineage>
        <taxon>Bacteria</taxon>
        <taxon>Bacillati</taxon>
        <taxon>Bacillota</taxon>
        <taxon>Bacilli</taxon>
        <taxon>Bacillales</taxon>
        <taxon>Caryophanaceae</taxon>
        <taxon>Planococcus</taxon>
    </lineage>
</organism>
<keyword evidence="2" id="KW-0808">Transferase</keyword>
<accession>A0ABT7ZF99</accession>
<proteinExistence type="predicted"/>
<keyword evidence="2" id="KW-0328">Glycosyltransferase</keyword>
<dbReference type="Gene3D" id="3.40.50.2000">
    <property type="entry name" value="Glycogen Phosphorylase B"/>
    <property type="match status" value="2"/>
</dbReference>
<evidence type="ECO:0000313" key="3">
    <source>
        <dbReference type="Proteomes" id="UP001225873"/>
    </source>
</evidence>
<sequence length="391" mass="44757">MERRNIVFLINEFNDHGGAQRVASILTKEFIADGHHVSILSVNQQKNAPSYFSEEVPVTIIHKDNYRPPAAIELSSNLKQRRFVKLSKELKRRYRLQKQRNEVKTFFEAFGEEEVFVIAIQVYGMQWLQPVLYKQNIKVIGQSHESVAAAKSSQRYKRILTYYRQVSKFLLLTQKDADHFEEAGFTNTGVMYNPSPFRQFTSPEILYQHKKIVSSGRLVAGKGFDVLIESFAGVADVIPDWTLHIYGEGPAEESLKNLIRIFELEDRVFLEGQTEDIETSLREASFFVLSSKAEGLPMSLIEAQSCALPCISTDCAPGIREILNEYEDSLIAPVGDVHVLGRHIKRLAENPELFYAYSRSAYENSRKFDKQVIKQQWYELFDELGGRGNGQ</sequence>